<feature type="compositionally biased region" description="Low complexity" evidence="8">
    <location>
        <begin position="1229"/>
        <end position="1245"/>
    </location>
</feature>
<evidence type="ECO:0000256" key="1">
    <source>
        <dbReference type="ARBA" id="ARBA00004123"/>
    </source>
</evidence>
<evidence type="ECO:0000256" key="2">
    <source>
        <dbReference type="ARBA" id="ARBA00006164"/>
    </source>
</evidence>
<dbReference type="HOGENOM" id="CLU_245548_0_0_1"/>
<dbReference type="Proteomes" id="UP000014760">
    <property type="component" value="Unassembled WGS sequence"/>
</dbReference>
<dbReference type="GO" id="GO:0008380">
    <property type="term" value="P:RNA splicing"/>
    <property type="evidence" value="ECO:0007669"/>
    <property type="project" value="UniProtKB-KW"/>
</dbReference>
<feature type="compositionally biased region" description="Polar residues" evidence="8">
    <location>
        <begin position="1095"/>
        <end position="1109"/>
    </location>
</feature>
<evidence type="ECO:0000256" key="3">
    <source>
        <dbReference type="ARBA" id="ARBA00022664"/>
    </source>
</evidence>
<feature type="coiled-coil region" evidence="7">
    <location>
        <begin position="759"/>
        <end position="788"/>
    </location>
</feature>
<keyword evidence="12" id="KW-1185">Reference proteome</keyword>
<feature type="domain" description="TASOR PIN" evidence="9">
    <location>
        <begin position="1376"/>
        <end position="1524"/>
    </location>
</feature>
<evidence type="ECO:0000256" key="6">
    <source>
        <dbReference type="ARBA" id="ARBA00023242"/>
    </source>
</evidence>
<reference evidence="11" key="3">
    <citation type="submission" date="2015-06" db="UniProtKB">
        <authorList>
            <consortium name="EnsemblMetazoa"/>
        </authorList>
    </citation>
    <scope>IDENTIFICATION</scope>
</reference>
<reference evidence="12" key="1">
    <citation type="submission" date="2012-12" db="EMBL/GenBank/DDBJ databases">
        <authorList>
            <person name="Hellsten U."/>
            <person name="Grimwood J."/>
            <person name="Chapman J.A."/>
            <person name="Shapiro H."/>
            <person name="Aerts A."/>
            <person name="Otillar R.P."/>
            <person name="Terry A.Y."/>
            <person name="Boore J.L."/>
            <person name="Simakov O."/>
            <person name="Marletaz F."/>
            <person name="Cho S.-J."/>
            <person name="Edsinger-Gonzales E."/>
            <person name="Havlak P."/>
            <person name="Kuo D.-H."/>
            <person name="Larsson T."/>
            <person name="Lv J."/>
            <person name="Arendt D."/>
            <person name="Savage R."/>
            <person name="Osoegawa K."/>
            <person name="de Jong P."/>
            <person name="Lindberg D.R."/>
            <person name="Seaver E.C."/>
            <person name="Weisblat D.A."/>
            <person name="Putnam N.H."/>
            <person name="Grigoriev I.V."/>
            <person name="Rokhsar D.S."/>
        </authorList>
    </citation>
    <scope>NUCLEOTIDE SEQUENCE</scope>
    <source>
        <strain evidence="12">I ESC-2004</strain>
    </source>
</reference>
<accession>R7UJL4</accession>
<keyword evidence="7" id="KW-0175">Coiled coil</keyword>
<keyword evidence="3" id="KW-0507">mRNA processing</keyword>
<keyword evidence="4" id="KW-0747">Spliceosome</keyword>
<evidence type="ECO:0000256" key="8">
    <source>
        <dbReference type="SAM" id="MobiDB-lite"/>
    </source>
</evidence>
<feature type="compositionally biased region" description="Basic and acidic residues" evidence="8">
    <location>
        <begin position="621"/>
        <end position="642"/>
    </location>
</feature>
<gene>
    <name evidence="10" type="ORF">CAPTEDRAFT_224837</name>
</gene>
<feature type="compositionally biased region" description="Basic and acidic residues" evidence="8">
    <location>
        <begin position="1061"/>
        <end position="1070"/>
    </location>
</feature>
<name>R7UJL4_CAPTE</name>
<feature type="compositionally biased region" description="Polar residues" evidence="8">
    <location>
        <begin position="653"/>
        <end position="662"/>
    </location>
</feature>
<dbReference type="OMA" id="GFRIMSE"/>
<feature type="compositionally biased region" description="Basic and acidic residues" evidence="8">
    <location>
        <begin position="503"/>
        <end position="613"/>
    </location>
</feature>
<sequence length="1569" mass="176782">MGKAKNAWPGLLPVNADRGHIAYKRGEKKRELVDAEVIASRDPRLSPGLAPSSVYFHPGGGLYSDDEEIARSQSFNSEDWFTEDRGKDFEEEAKNLKVRIHVNPKFVPDSQKSTRVDGAMWDELEIDSNDAPEGVVEEMEEKQEKWNAIKSMTHRPSKFMKATYGEKQISNKKIDLILGEYEDVLEKELCGVMRGQAASSFKHLPALSIGTQLQSSKIDCSGIKQIYLKNLQEWMTKKPLSLLLAGKINPDRLKQLPDVPSSEQIDTLAELYLEEFLVSSHAQVHGSKPGSVFDEPKTTSEDIANDLFAEIKQQLNSILSEAETTPRQTEAALFPAARPEPAMPPAIPPAFPAPGATSYPMIDTSIPPPPLMMGGSSGNQMPIPPMGVPPLQLPGMPPFMAGNAPLPPPMPDNGYQAYGIPPPVPPSVPGIGSTDYGIGRVDDLRRQGPDVYSPTHPTGLEEEALASPGLDSKRKVEPITIQASKKKKFERKGLEEEEDEEKPAEKDERKDGKLEKLRELKELFERKKKEKKSEKSRDKDYEKSRGRDDDRDRYDDRKRDSRDRDRRSRDRSYDRNRSRDRSRDRYDDRRGRDGRDGRDRYSSRGDKYRDNRGRGYGKYGRNRDRDDYRDRRGGGRKDDFSPDQRSGGYRPVTRTSMNNRNAGRSEYRDTGVERLLSSQWREKSCFHDGLLSYTCDPIISDKRQLPKINGWSIFTNFRENNDDVLNNLDELSTQRTKFLAKVHADHINQYLWALILSFHEKELQQLEYQEQQRKLAEEEQKAAVLISEANVSEYGSTVDEGKEVKKEGEEGGVEVKEETQEEEEMRRRRPMTLAAKGAKACSLLMAFQQARDAAQNKEESKTKPVKLNPVAAAQRPAPKPAAMLFKPVAEQDLSEVNDKPSIASLSSSDFAYQLLADIHKKNTMLSTALANFAELSRKYICSLHSNNTLDLLMKNTSHWVKIPALKFGSDKVIDIVEHYRLRVRNKTWLVETGKLHEELPPKEEKPAPECKKVEEVKPAVPAHPEQIIPGMKEEEKNAIFSKGSKLLAAFRQSLIAKKKAQKDDTTKPSRFDQPPPSTQFDSTSSKLMEAFTRLSQPNASGNSGSQSYDYQPPPPPPGEDAGNGSGDDMEIDDDTPMEGVDDDADKTKVAPRIKQAPVLYKHEPIELPDLSKPPPVPEYDYTAWQNYYSQLGYNSTSNSATQQGYWQWSQQPDGTWGPSYHIGYNDANQSGGYSADQQQQSQVPEQPAVPLYGVSRAVSVSSESTTPELLAGESPFADLQCYVFKSDSAASGSAQRYLKFMEAKMFDPNNVHLMGPSDEKRYVFVHRHDHSQIDRIPNLLALKHPVSNVTFTTYDDVWSIKKQMYKSMNTIMGNGGVVVIDDVCILNITANNLEAILEYLLQETVANAVWFCRVRQTIYEEIDKRRASLPVTSPDFKRLGRLVEILIKYQDLQVIQLVTLQESPCHMLSSPEFLPLCIQEQTKRDSQGRHIVFLTDLPHDHPCLGAFKPRGVIVTSASDFIKSFIRTEAEDNTFTLAPDYGARDGEVYTEVPLSNGVEKISFEEFAPIA</sequence>
<evidence type="ECO:0000313" key="10">
    <source>
        <dbReference type="EMBL" id="ELU06308.1"/>
    </source>
</evidence>
<feature type="region of interest" description="Disordered" evidence="8">
    <location>
        <begin position="1217"/>
        <end position="1245"/>
    </location>
</feature>
<reference evidence="10 12" key="2">
    <citation type="journal article" date="2013" name="Nature">
        <title>Insights into bilaterian evolution from three spiralian genomes.</title>
        <authorList>
            <person name="Simakov O."/>
            <person name="Marletaz F."/>
            <person name="Cho S.J."/>
            <person name="Edsinger-Gonzales E."/>
            <person name="Havlak P."/>
            <person name="Hellsten U."/>
            <person name="Kuo D.H."/>
            <person name="Larsson T."/>
            <person name="Lv J."/>
            <person name="Arendt D."/>
            <person name="Savage R."/>
            <person name="Osoegawa K."/>
            <person name="de Jong P."/>
            <person name="Grimwood J."/>
            <person name="Chapman J.A."/>
            <person name="Shapiro H."/>
            <person name="Aerts A."/>
            <person name="Otillar R.P."/>
            <person name="Terry A.Y."/>
            <person name="Boore J.L."/>
            <person name="Grigoriev I.V."/>
            <person name="Lindberg D.R."/>
            <person name="Seaver E.C."/>
            <person name="Weisblat D.A."/>
            <person name="Putnam N.H."/>
            <person name="Rokhsar D.S."/>
        </authorList>
    </citation>
    <scope>NUCLEOTIDE SEQUENCE</scope>
    <source>
        <strain evidence="10 12">I ESC-2004</strain>
    </source>
</reference>
<protein>
    <recommendedName>
        <fullName evidence="9">TASOR PIN domain-containing protein</fullName>
    </recommendedName>
</protein>
<feature type="region of interest" description="Disordered" evidence="8">
    <location>
        <begin position="437"/>
        <end position="666"/>
    </location>
</feature>
<evidence type="ECO:0000256" key="5">
    <source>
        <dbReference type="ARBA" id="ARBA00023187"/>
    </source>
</evidence>
<feature type="region of interest" description="Disordered" evidence="8">
    <location>
        <begin position="1095"/>
        <end position="1151"/>
    </location>
</feature>
<keyword evidence="6" id="KW-0539">Nucleus</keyword>
<dbReference type="EnsemblMetazoa" id="CapteT224837">
    <property type="protein sequence ID" value="CapteP224837"/>
    <property type="gene ID" value="CapteG224837"/>
</dbReference>
<comment type="subcellular location">
    <subcellularLocation>
        <location evidence="1">Nucleus</location>
    </subcellularLocation>
</comment>
<comment type="similarity">
    <text evidence="2">Belongs to the PRP38 family.</text>
</comment>
<keyword evidence="5" id="KW-0508">mRNA splicing</keyword>
<dbReference type="InterPro" id="IPR005037">
    <property type="entry name" value="PRP38"/>
</dbReference>
<dbReference type="PANTHER" id="PTHR23142">
    <property type="entry name" value="PRE-MRNA-SPLICING FACTOR 38A-RELATED"/>
    <property type="match status" value="1"/>
</dbReference>
<proteinExistence type="inferred from homology"/>
<feature type="compositionally biased region" description="Acidic residues" evidence="8">
    <location>
        <begin position="1127"/>
        <end position="1144"/>
    </location>
</feature>
<dbReference type="Pfam" id="PF24630">
    <property type="entry name" value="PIN_TASOR"/>
    <property type="match status" value="1"/>
</dbReference>
<feature type="compositionally biased region" description="Basic and acidic residues" evidence="8">
    <location>
        <begin position="799"/>
        <end position="818"/>
    </location>
</feature>
<evidence type="ECO:0000256" key="4">
    <source>
        <dbReference type="ARBA" id="ARBA00022728"/>
    </source>
</evidence>
<dbReference type="InterPro" id="IPR056242">
    <property type="entry name" value="PIN_TASOR"/>
</dbReference>
<dbReference type="GO" id="GO:0005681">
    <property type="term" value="C:spliceosomal complex"/>
    <property type="evidence" value="ECO:0007669"/>
    <property type="project" value="UniProtKB-KW"/>
</dbReference>
<evidence type="ECO:0000313" key="12">
    <source>
        <dbReference type="Proteomes" id="UP000014760"/>
    </source>
</evidence>
<dbReference type="EMBL" id="KB300771">
    <property type="protein sequence ID" value="ELU06308.1"/>
    <property type="molecule type" value="Genomic_DNA"/>
</dbReference>
<evidence type="ECO:0000256" key="7">
    <source>
        <dbReference type="SAM" id="Coils"/>
    </source>
</evidence>
<evidence type="ECO:0000259" key="9">
    <source>
        <dbReference type="Pfam" id="PF24630"/>
    </source>
</evidence>
<evidence type="ECO:0000313" key="11">
    <source>
        <dbReference type="EnsemblMetazoa" id="CapteP224837"/>
    </source>
</evidence>
<feature type="region of interest" description="Disordered" evidence="8">
    <location>
        <begin position="1057"/>
        <end position="1083"/>
    </location>
</feature>
<dbReference type="GO" id="GO:0006397">
    <property type="term" value="P:mRNA processing"/>
    <property type="evidence" value="ECO:0007669"/>
    <property type="project" value="UniProtKB-KW"/>
</dbReference>
<dbReference type="EMBL" id="AMQN01007470">
    <property type="status" value="NOT_ANNOTATED_CDS"/>
    <property type="molecule type" value="Genomic_DNA"/>
</dbReference>
<feature type="region of interest" description="Disordered" evidence="8">
    <location>
        <begin position="796"/>
        <end position="831"/>
    </location>
</feature>
<organism evidence="10">
    <name type="scientific">Capitella teleta</name>
    <name type="common">Polychaete worm</name>
    <dbReference type="NCBI Taxonomy" id="283909"/>
    <lineage>
        <taxon>Eukaryota</taxon>
        <taxon>Metazoa</taxon>
        <taxon>Spiralia</taxon>
        <taxon>Lophotrochozoa</taxon>
        <taxon>Annelida</taxon>
        <taxon>Polychaeta</taxon>
        <taxon>Sedentaria</taxon>
        <taxon>Scolecida</taxon>
        <taxon>Capitellidae</taxon>
        <taxon>Capitella</taxon>
    </lineage>
</organism>